<dbReference type="EnsemblMetazoa" id="GPAI043235-RA">
    <property type="protein sequence ID" value="GPAI043235-PA"/>
    <property type="gene ID" value="GPAI043235"/>
</dbReference>
<feature type="domain" description="ABC transmembrane type-2" evidence="12">
    <location>
        <begin position="1"/>
        <end position="19"/>
    </location>
</feature>
<dbReference type="PANTHER" id="PTHR24291">
    <property type="entry name" value="CYTOCHROME P450 FAMILY 4"/>
    <property type="match status" value="1"/>
</dbReference>
<dbReference type="InterPro" id="IPR002401">
    <property type="entry name" value="Cyt_P450_E_grp-I"/>
</dbReference>
<evidence type="ECO:0000313" key="14">
    <source>
        <dbReference type="Proteomes" id="UP000092445"/>
    </source>
</evidence>
<name>A0A1B0AEK0_GLOPL</name>
<sequence>MLLFFVVLLIVSIVLFRKVNENYFILALCKRIKCVDGKRLGEKVRVIPGKTIFGNNFDVLNATPAQLFELTRGWAKISRGRSYVLHFLNAPIYNIINAEDAEQVFLSQTLTTKGVMYDLIRSFLGNGLLLSQEEKWHLRRKMLTPAFHFNILQTFNEIFKEESLKLLEKLNHLQHDRINVSDLTAEFSLNNVCETALGVKLTDIAGDIEYRAAIHNVEAILVERACNPLMYYRIIFYLFGQYRKCKHYVEIAHNFSGKIINKKRKEFLENGNNGCKVDKENSYVKTRYAMLDTLLYQEAQGLVDHQGICEEVDTFMFEGYDTTSTCLKFALLNLAQYPDIQEKCYQEIENLTAFENLTVFEFNKLEYLGCVIKETLRMYPSVPFIGRQCTKETILNGLILPANAQINIHIIDIMRDSKHFPEPSVFKPERFFAENTRNMHPFAFVPFSAGSRNCIGQKFAMLEIKAALVAILRTYRVLPASRTFRKFCDYLARLTSLPSRFERQLDYLNICSTERILLT</sequence>
<keyword evidence="5 9" id="KW-0479">Metal-binding</keyword>
<dbReference type="GO" id="GO:0016705">
    <property type="term" value="F:oxidoreductase activity, acting on paired donors, with incorporation or reduction of molecular oxygen"/>
    <property type="evidence" value="ECO:0007669"/>
    <property type="project" value="InterPro"/>
</dbReference>
<evidence type="ECO:0000256" key="5">
    <source>
        <dbReference type="ARBA" id="ARBA00022723"/>
    </source>
</evidence>
<feature type="binding site" description="axial binding residue" evidence="9">
    <location>
        <position position="454"/>
    </location>
    <ligand>
        <name>heme</name>
        <dbReference type="ChEBI" id="CHEBI:30413"/>
    </ligand>
    <ligandPart>
        <name>Fe</name>
        <dbReference type="ChEBI" id="CHEBI:18248"/>
    </ligandPart>
</feature>
<evidence type="ECO:0000256" key="6">
    <source>
        <dbReference type="ARBA" id="ARBA00023002"/>
    </source>
</evidence>
<dbReference type="GO" id="GO:0005506">
    <property type="term" value="F:iron ion binding"/>
    <property type="evidence" value="ECO:0007669"/>
    <property type="project" value="InterPro"/>
</dbReference>
<dbReference type="PRINTS" id="PR00385">
    <property type="entry name" value="P450"/>
</dbReference>
<dbReference type="InterPro" id="IPR047817">
    <property type="entry name" value="ABC2_TM_bact-type"/>
</dbReference>
<evidence type="ECO:0000256" key="7">
    <source>
        <dbReference type="ARBA" id="ARBA00023004"/>
    </source>
</evidence>
<keyword evidence="6 10" id="KW-0560">Oxidoreductase</keyword>
<evidence type="ECO:0000256" key="9">
    <source>
        <dbReference type="PIRSR" id="PIRSR602401-1"/>
    </source>
</evidence>
<dbReference type="Proteomes" id="UP000092445">
    <property type="component" value="Unassembled WGS sequence"/>
</dbReference>
<keyword evidence="14" id="KW-1185">Reference proteome</keyword>
<organism evidence="13 14">
    <name type="scientific">Glossina pallidipes</name>
    <name type="common">Tsetse fly</name>
    <dbReference type="NCBI Taxonomy" id="7398"/>
    <lineage>
        <taxon>Eukaryota</taxon>
        <taxon>Metazoa</taxon>
        <taxon>Ecdysozoa</taxon>
        <taxon>Arthropoda</taxon>
        <taxon>Hexapoda</taxon>
        <taxon>Insecta</taxon>
        <taxon>Pterygota</taxon>
        <taxon>Neoptera</taxon>
        <taxon>Endopterygota</taxon>
        <taxon>Diptera</taxon>
        <taxon>Brachycera</taxon>
        <taxon>Muscomorpha</taxon>
        <taxon>Hippoboscoidea</taxon>
        <taxon>Glossinidae</taxon>
        <taxon>Glossina</taxon>
    </lineage>
</organism>
<evidence type="ECO:0000256" key="2">
    <source>
        <dbReference type="ARBA" id="ARBA00003690"/>
    </source>
</evidence>
<dbReference type="InterPro" id="IPR001128">
    <property type="entry name" value="Cyt_P450"/>
</dbReference>
<dbReference type="InterPro" id="IPR036396">
    <property type="entry name" value="Cyt_P450_sf"/>
</dbReference>
<comment type="cofactor">
    <cofactor evidence="1 9">
        <name>heme</name>
        <dbReference type="ChEBI" id="CHEBI:30413"/>
    </cofactor>
</comment>
<dbReference type="PRINTS" id="PR00463">
    <property type="entry name" value="EP450I"/>
</dbReference>
<dbReference type="Gene3D" id="1.10.630.10">
    <property type="entry name" value="Cytochrome P450"/>
    <property type="match status" value="1"/>
</dbReference>
<evidence type="ECO:0000256" key="4">
    <source>
        <dbReference type="ARBA" id="ARBA00022617"/>
    </source>
</evidence>
<dbReference type="Pfam" id="PF00067">
    <property type="entry name" value="p450"/>
    <property type="match status" value="1"/>
</dbReference>
<evidence type="ECO:0000256" key="1">
    <source>
        <dbReference type="ARBA" id="ARBA00001971"/>
    </source>
</evidence>
<dbReference type="InterPro" id="IPR017972">
    <property type="entry name" value="Cyt_P450_CS"/>
</dbReference>
<dbReference type="SUPFAM" id="SSF48264">
    <property type="entry name" value="Cytochrome P450"/>
    <property type="match status" value="1"/>
</dbReference>
<accession>A0A1B0AEK0</accession>
<reference evidence="13" key="2">
    <citation type="submission" date="2020-05" db="UniProtKB">
        <authorList>
            <consortium name="EnsemblMetazoa"/>
        </authorList>
    </citation>
    <scope>IDENTIFICATION</scope>
    <source>
        <strain evidence="13">IAEA</strain>
    </source>
</reference>
<evidence type="ECO:0000256" key="11">
    <source>
        <dbReference type="SAM" id="SignalP"/>
    </source>
</evidence>
<comment type="similarity">
    <text evidence="3 10">Belongs to the cytochrome P450 family.</text>
</comment>
<dbReference type="AlphaFoldDB" id="A0A1B0AEK0"/>
<dbReference type="InterPro" id="IPR050196">
    <property type="entry name" value="Cytochrome_P450_Monoox"/>
</dbReference>
<feature type="signal peptide" evidence="11">
    <location>
        <begin position="1"/>
        <end position="16"/>
    </location>
</feature>
<keyword evidence="4 9" id="KW-0349">Heme</keyword>
<dbReference type="PROSITE" id="PS51012">
    <property type="entry name" value="ABC_TM2"/>
    <property type="match status" value="1"/>
</dbReference>
<comment type="function">
    <text evidence="2">May be involved in the metabolism of insect hormones and in the breakdown of synthetic insecticides.</text>
</comment>
<evidence type="ECO:0000256" key="10">
    <source>
        <dbReference type="RuleBase" id="RU000461"/>
    </source>
</evidence>
<keyword evidence="7 9" id="KW-0408">Iron</keyword>
<reference evidence="14" key="1">
    <citation type="submission" date="2014-03" db="EMBL/GenBank/DDBJ databases">
        <authorList>
            <person name="Aksoy S."/>
            <person name="Warren W."/>
            <person name="Wilson R.K."/>
        </authorList>
    </citation>
    <scope>NUCLEOTIDE SEQUENCE [LARGE SCALE GENOMIC DNA]</scope>
    <source>
        <strain evidence="14">IAEA</strain>
    </source>
</reference>
<evidence type="ECO:0000259" key="12">
    <source>
        <dbReference type="PROSITE" id="PS51012"/>
    </source>
</evidence>
<evidence type="ECO:0000256" key="8">
    <source>
        <dbReference type="ARBA" id="ARBA00023033"/>
    </source>
</evidence>
<keyword evidence="8 10" id="KW-0503">Monooxygenase</keyword>
<keyword evidence="11" id="KW-0732">Signal</keyword>
<proteinExistence type="inferred from homology"/>
<evidence type="ECO:0000256" key="3">
    <source>
        <dbReference type="ARBA" id="ARBA00010617"/>
    </source>
</evidence>
<dbReference type="GO" id="GO:0004497">
    <property type="term" value="F:monooxygenase activity"/>
    <property type="evidence" value="ECO:0007669"/>
    <property type="project" value="UniProtKB-KW"/>
</dbReference>
<dbReference type="STRING" id="7398.A0A1B0AEK0"/>
<evidence type="ECO:0000313" key="13">
    <source>
        <dbReference type="EnsemblMetazoa" id="GPAI043235-PA"/>
    </source>
</evidence>
<dbReference type="PROSITE" id="PS00086">
    <property type="entry name" value="CYTOCHROME_P450"/>
    <property type="match status" value="1"/>
</dbReference>
<dbReference type="VEuPathDB" id="VectorBase:GPAI043235"/>
<protein>
    <recommendedName>
        <fullName evidence="12">ABC transmembrane type-2 domain-containing protein</fullName>
    </recommendedName>
</protein>
<dbReference type="GO" id="GO:0020037">
    <property type="term" value="F:heme binding"/>
    <property type="evidence" value="ECO:0007669"/>
    <property type="project" value="InterPro"/>
</dbReference>
<dbReference type="PANTHER" id="PTHR24291:SF105">
    <property type="entry name" value="CYTOCHROME P450 4P1-RELATED"/>
    <property type="match status" value="1"/>
</dbReference>
<dbReference type="CDD" id="cd20628">
    <property type="entry name" value="CYP4"/>
    <property type="match status" value="1"/>
</dbReference>
<feature type="chain" id="PRO_5008403779" description="ABC transmembrane type-2 domain-containing protein" evidence="11">
    <location>
        <begin position="17"/>
        <end position="519"/>
    </location>
</feature>